<dbReference type="SUPFAM" id="SSF46785">
    <property type="entry name" value="Winged helix' DNA-binding domain"/>
    <property type="match status" value="1"/>
</dbReference>
<accession>A0ABP8JJR1</accession>
<evidence type="ECO:0000256" key="2">
    <source>
        <dbReference type="ARBA" id="ARBA00023125"/>
    </source>
</evidence>
<gene>
    <name evidence="6" type="ORF">GCM10023147_21190</name>
</gene>
<keyword evidence="2" id="KW-0238">DNA-binding</keyword>
<evidence type="ECO:0000256" key="3">
    <source>
        <dbReference type="ARBA" id="ARBA00023163"/>
    </source>
</evidence>
<dbReference type="EMBL" id="BAABFR010000027">
    <property type="protein sequence ID" value="GAA4391880.1"/>
    <property type="molecule type" value="Genomic_DNA"/>
</dbReference>
<dbReference type="Gene3D" id="1.10.10.10">
    <property type="entry name" value="Winged helix-like DNA-binding domain superfamily/Winged helix DNA-binding domain"/>
    <property type="match status" value="1"/>
</dbReference>
<dbReference type="InterPro" id="IPR000524">
    <property type="entry name" value="Tscrpt_reg_HTH_GntR"/>
</dbReference>
<protein>
    <recommendedName>
        <fullName evidence="5">HTH gntR-type domain-containing protein</fullName>
    </recommendedName>
</protein>
<evidence type="ECO:0000313" key="6">
    <source>
        <dbReference type="EMBL" id="GAA4391880.1"/>
    </source>
</evidence>
<evidence type="ECO:0000313" key="7">
    <source>
        <dbReference type="Proteomes" id="UP001500635"/>
    </source>
</evidence>
<reference evidence="7" key="1">
    <citation type="journal article" date="2019" name="Int. J. Syst. Evol. Microbiol.">
        <title>The Global Catalogue of Microorganisms (GCM) 10K type strain sequencing project: providing services to taxonomists for standard genome sequencing and annotation.</title>
        <authorList>
            <consortium name="The Broad Institute Genomics Platform"/>
            <consortium name="The Broad Institute Genome Sequencing Center for Infectious Disease"/>
            <person name="Wu L."/>
            <person name="Ma J."/>
        </authorList>
    </citation>
    <scope>NUCLEOTIDE SEQUENCE [LARGE SCALE GENOMIC DNA]</scope>
    <source>
        <strain evidence="7">JCM 17688</strain>
    </source>
</reference>
<evidence type="ECO:0000259" key="5">
    <source>
        <dbReference type="PROSITE" id="PS50949"/>
    </source>
</evidence>
<proteinExistence type="predicted"/>
<organism evidence="6 7">
    <name type="scientific">Tsukamurella soli</name>
    <dbReference type="NCBI Taxonomy" id="644556"/>
    <lineage>
        <taxon>Bacteria</taxon>
        <taxon>Bacillati</taxon>
        <taxon>Actinomycetota</taxon>
        <taxon>Actinomycetes</taxon>
        <taxon>Mycobacteriales</taxon>
        <taxon>Tsukamurellaceae</taxon>
        <taxon>Tsukamurella</taxon>
    </lineage>
</organism>
<keyword evidence="1" id="KW-0805">Transcription regulation</keyword>
<dbReference type="Proteomes" id="UP001500635">
    <property type="component" value="Unassembled WGS sequence"/>
</dbReference>
<keyword evidence="7" id="KW-1185">Reference proteome</keyword>
<evidence type="ECO:0000256" key="1">
    <source>
        <dbReference type="ARBA" id="ARBA00023015"/>
    </source>
</evidence>
<dbReference type="PANTHER" id="PTHR38445:SF12">
    <property type="entry name" value="GNTR-FAMILY TRANSCRIPTIONAL REGULATOR"/>
    <property type="match status" value="1"/>
</dbReference>
<dbReference type="InterPro" id="IPR036390">
    <property type="entry name" value="WH_DNA-bd_sf"/>
</dbReference>
<feature type="region of interest" description="Disordered" evidence="4">
    <location>
        <begin position="71"/>
        <end position="90"/>
    </location>
</feature>
<dbReference type="InterPro" id="IPR036388">
    <property type="entry name" value="WH-like_DNA-bd_sf"/>
</dbReference>
<dbReference type="Pfam" id="PF00392">
    <property type="entry name" value="GntR"/>
    <property type="match status" value="1"/>
</dbReference>
<dbReference type="PANTHER" id="PTHR38445">
    <property type="entry name" value="HTH-TYPE TRANSCRIPTIONAL REPRESSOR YTRA"/>
    <property type="match status" value="1"/>
</dbReference>
<sequence length="132" mass="14061">MDIYIDPLSPDPIYQQIRDRIVESIAAGRLRRGDALVPVRSLAAAFGINPATVAKAYNQLREEGLVATTRKSGSVIARDPGSGPPRPDFTPAWRARLATVLAEAAAQGLADDTLADECGRITSGFTTRTDAP</sequence>
<dbReference type="RefSeq" id="WP_344994908.1">
    <property type="nucleotide sequence ID" value="NZ_BAABFR010000027.1"/>
</dbReference>
<dbReference type="PROSITE" id="PS50949">
    <property type="entry name" value="HTH_GNTR"/>
    <property type="match status" value="1"/>
</dbReference>
<dbReference type="CDD" id="cd07377">
    <property type="entry name" value="WHTH_GntR"/>
    <property type="match status" value="1"/>
</dbReference>
<name>A0ABP8JJR1_9ACTN</name>
<dbReference type="SMART" id="SM00345">
    <property type="entry name" value="HTH_GNTR"/>
    <property type="match status" value="1"/>
</dbReference>
<comment type="caution">
    <text evidence="6">The sequence shown here is derived from an EMBL/GenBank/DDBJ whole genome shotgun (WGS) entry which is preliminary data.</text>
</comment>
<evidence type="ECO:0000256" key="4">
    <source>
        <dbReference type="SAM" id="MobiDB-lite"/>
    </source>
</evidence>
<keyword evidence="3" id="KW-0804">Transcription</keyword>
<feature type="domain" description="HTH gntR-type" evidence="5">
    <location>
        <begin position="11"/>
        <end position="79"/>
    </location>
</feature>